<dbReference type="PANTHER" id="PTHR22942">
    <property type="entry name" value="RECA/RAD51/RADA DNA STRAND-PAIRING FAMILY MEMBER"/>
    <property type="match status" value="1"/>
</dbReference>
<feature type="region of interest" description="Disordered" evidence="3">
    <location>
        <begin position="238"/>
        <end position="269"/>
    </location>
</feature>
<evidence type="ECO:0000259" key="4">
    <source>
        <dbReference type="PROSITE" id="PS50162"/>
    </source>
</evidence>
<dbReference type="Gene3D" id="3.40.50.300">
    <property type="entry name" value="P-loop containing nucleotide triphosphate hydrolases"/>
    <property type="match status" value="1"/>
</dbReference>
<dbReference type="InterPro" id="IPR003593">
    <property type="entry name" value="AAA+_ATPase"/>
</dbReference>
<dbReference type="GO" id="GO:0006312">
    <property type="term" value="P:mitotic recombination"/>
    <property type="evidence" value="ECO:0007669"/>
    <property type="project" value="TreeGrafter"/>
</dbReference>
<proteinExistence type="predicted"/>
<name>A0A517LME1_9PEZI</name>
<dbReference type="GO" id="GO:0000150">
    <property type="term" value="F:DNA strand exchange activity"/>
    <property type="evidence" value="ECO:0007669"/>
    <property type="project" value="TreeGrafter"/>
</dbReference>
<accession>A0A517LME1</accession>
<evidence type="ECO:0000256" key="2">
    <source>
        <dbReference type="ARBA" id="ARBA00022840"/>
    </source>
</evidence>
<feature type="region of interest" description="Disordered" evidence="3">
    <location>
        <begin position="314"/>
        <end position="336"/>
    </location>
</feature>
<organism evidence="5 6">
    <name type="scientific">Venturia effusa</name>
    <dbReference type="NCBI Taxonomy" id="50376"/>
    <lineage>
        <taxon>Eukaryota</taxon>
        <taxon>Fungi</taxon>
        <taxon>Dikarya</taxon>
        <taxon>Ascomycota</taxon>
        <taxon>Pezizomycotina</taxon>
        <taxon>Dothideomycetes</taxon>
        <taxon>Pleosporomycetidae</taxon>
        <taxon>Venturiales</taxon>
        <taxon>Venturiaceae</taxon>
        <taxon>Venturia</taxon>
    </lineage>
</organism>
<dbReference type="SUPFAM" id="SSF52540">
    <property type="entry name" value="P-loop containing nucleoside triphosphate hydrolases"/>
    <property type="match status" value="1"/>
</dbReference>
<dbReference type="Pfam" id="PF08423">
    <property type="entry name" value="Rad51"/>
    <property type="match status" value="1"/>
</dbReference>
<protein>
    <recommendedName>
        <fullName evidence="4">RecA family profile 1 domain-containing protein</fullName>
    </recommendedName>
</protein>
<dbReference type="GO" id="GO:0005524">
    <property type="term" value="F:ATP binding"/>
    <property type="evidence" value="ECO:0007669"/>
    <property type="project" value="UniProtKB-KW"/>
</dbReference>
<keyword evidence="1" id="KW-0547">Nucleotide-binding</keyword>
<evidence type="ECO:0000313" key="6">
    <source>
        <dbReference type="Proteomes" id="UP000316270"/>
    </source>
</evidence>
<dbReference type="GO" id="GO:0003697">
    <property type="term" value="F:single-stranded DNA binding"/>
    <property type="evidence" value="ECO:0007669"/>
    <property type="project" value="TreeGrafter"/>
</dbReference>
<reference evidence="5 6" key="1">
    <citation type="submission" date="2019-07" db="EMBL/GenBank/DDBJ databases">
        <title>Finished genome of Venturia effusa.</title>
        <authorList>
            <person name="Young C.A."/>
            <person name="Cox M.P."/>
            <person name="Ganley A.R.D."/>
            <person name="David W.J."/>
        </authorList>
    </citation>
    <scope>NUCLEOTIDE SEQUENCE [LARGE SCALE GENOMIC DNA]</scope>
    <source>
        <strain evidence="6">albino</strain>
    </source>
</reference>
<evidence type="ECO:0000313" key="5">
    <source>
        <dbReference type="EMBL" id="QDS76813.1"/>
    </source>
</evidence>
<keyword evidence="2" id="KW-0067">ATP-binding</keyword>
<dbReference type="GO" id="GO:0140664">
    <property type="term" value="F:ATP-dependent DNA damage sensor activity"/>
    <property type="evidence" value="ECO:0007669"/>
    <property type="project" value="InterPro"/>
</dbReference>
<dbReference type="GO" id="GO:0003690">
    <property type="term" value="F:double-stranded DNA binding"/>
    <property type="evidence" value="ECO:0007669"/>
    <property type="project" value="TreeGrafter"/>
</dbReference>
<dbReference type="InterPro" id="IPR020588">
    <property type="entry name" value="RecA_ATP-bd"/>
</dbReference>
<dbReference type="PANTHER" id="PTHR22942:SF66">
    <property type="entry name" value="RE19845P"/>
    <property type="match status" value="1"/>
</dbReference>
<evidence type="ECO:0000256" key="3">
    <source>
        <dbReference type="SAM" id="MobiDB-lite"/>
    </source>
</evidence>
<dbReference type="GO" id="GO:0042148">
    <property type="term" value="P:DNA strand invasion"/>
    <property type="evidence" value="ECO:0007669"/>
    <property type="project" value="TreeGrafter"/>
</dbReference>
<dbReference type="Proteomes" id="UP000316270">
    <property type="component" value="Chromosome 16"/>
</dbReference>
<sequence length="440" mass="47810">MTDLLIVLPDFETAKYSHLIPSLDKAHITTCDLLTLDAAHVAKRAQLPPAEVARLAEAVLQALRNDVDGFTSEHPKATRQEPKNASKNAQLALREWRTISTLDDKLDLALGGGIPTGYMTEITGESGAGKTQFLLTLLLAAQLPKPYGLSRSALYISTEAALSTNRLSQLLLTNPILSSLPADEQPHLNRILSIQTPDLESQDHILRFQVPVAIARQNVGLVVIDSIAANYRAEFERPGAAQAQTNGKRKHPDNDQVTAKNPDRRAGQAMAERKIQLVQLGSFLRDLARKENIVIVVSNQVADRFSPPPIPFAPTSQPEAVGQAEAPSSTPSITPDPLTLDHQQRWFTGWGDLPPCTSGHNSLKTPSLGLVWTNQIAARIALIKEGLGGSDSRKRKRWMRVVFAPWAGQTNAVGIEFEILEEGLRAIAAEDVAKGNHGIG</sequence>
<dbReference type="EMBL" id="CP042200">
    <property type="protein sequence ID" value="QDS76813.1"/>
    <property type="molecule type" value="Genomic_DNA"/>
</dbReference>
<dbReference type="AlphaFoldDB" id="A0A517LME1"/>
<evidence type="ECO:0000256" key="1">
    <source>
        <dbReference type="ARBA" id="ARBA00022741"/>
    </source>
</evidence>
<dbReference type="GO" id="GO:0061982">
    <property type="term" value="P:meiosis I cell cycle process"/>
    <property type="evidence" value="ECO:0007669"/>
    <property type="project" value="UniProtKB-ARBA"/>
</dbReference>
<dbReference type="PROSITE" id="PS50162">
    <property type="entry name" value="RECA_2"/>
    <property type="match status" value="1"/>
</dbReference>
<dbReference type="GO" id="GO:0000730">
    <property type="term" value="P:DNA recombinase assembly"/>
    <property type="evidence" value="ECO:0007669"/>
    <property type="project" value="TreeGrafter"/>
</dbReference>
<gene>
    <name evidence="5" type="ORF">FKW77_002653</name>
</gene>
<dbReference type="InterPro" id="IPR027417">
    <property type="entry name" value="P-loop_NTPase"/>
</dbReference>
<keyword evidence="6" id="KW-1185">Reference proteome</keyword>
<dbReference type="SMART" id="SM00382">
    <property type="entry name" value="AAA"/>
    <property type="match status" value="1"/>
</dbReference>
<dbReference type="InterPro" id="IPR013632">
    <property type="entry name" value="Rad51_C"/>
</dbReference>
<feature type="domain" description="RecA family profile 1" evidence="4">
    <location>
        <begin position="95"/>
        <end position="301"/>
    </location>
</feature>
<dbReference type="OrthoDB" id="1861185at2759"/>
<dbReference type="STRING" id="50376.A0A517LME1"/>